<evidence type="ECO:0000313" key="2">
    <source>
        <dbReference type="EMBL" id="OAY38076.1"/>
    </source>
</evidence>
<sequence length="125" mass="13941">MCFHRGSISGATGLVLYSSDMLACTISKLYGCLISSNSVLVQYGIKRSEISTIIQGLLLVLLLFAVVFKFILHKWDCSCNETTSSAATYNERGRAFLFFASLGLIMVFIIPSWMQFVQDFQVHPL</sequence>
<feature type="transmembrane region" description="Helical" evidence="1">
    <location>
        <begin position="93"/>
        <end position="114"/>
    </location>
</feature>
<gene>
    <name evidence="2" type="ORF">MANES_11G150500</name>
</gene>
<organism evidence="2">
    <name type="scientific">Manihot esculenta</name>
    <name type="common">Cassava</name>
    <name type="synonym">Jatropha manihot</name>
    <dbReference type="NCBI Taxonomy" id="3983"/>
    <lineage>
        <taxon>Eukaryota</taxon>
        <taxon>Viridiplantae</taxon>
        <taxon>Streptophyta</taxon>
        <taxon>Embryophyta</taxon>
        <taxon>Tracheophyta</taxon>
        <taxon>Spermatophyta</taxon>
        <taxon>Magnoliopsida</taxon>
        <taxon>eudicotyledons</taxon>
        <taxon>Gunneridae</taxon>
        <taxon>Pentapetalae</taxon>
        <taxon>rosids</taxon>
        <taxon>fabids</taxon>
        <taxon>Malpighiales</taxon>
        <taxon>Euphorbiaceae</taxon>
        <taxon>Crotonoideae</taxon>
        <taxon>Manihoteae</taxon>
        <taxon>Manihot</taxon>
    </lineage>
</organism>
<keyword evidence="1" id="KW-1133">Transmembrane helix</keyword>
<dbReference type="EMBL" id="CM004397">
    <property type="protein sequence ID" value="OAY38076.1"/>
    <property type="molecule type" value="Genomic_DNA"/>
</dbReference>
<keyword evidence="1" id="KW-0812">Transmembrane</keyword>
<accession>A0A2C9V3I2</accession>
<proteinExistence type="predicted"/>
<protein>
    <submittedName>
        <fullName evidence="2">Uncharacterized protein</fullName>
    </submittedName>
</protein>
<feature type="transmembrane region" description="Helical" evidence="1">
    <location>
        <begin position="53"/>
        <end position="72"/>
    </location>
</feature>
<evidence type="ECO:0000256" key="1">
    <source>
        <dbReference type="SAM" id="Phobius"/>
    </source>
</evidence>
<reference evidence="2" key="1">
    <citation type="submission" date="2016-02" db="EMBL/GenBank/DDBJ databases">
        <title>WGS assembly of Manihot esculenta.</title>
        <authorList>
            <person name="Bredeson J.V."/>
            <person name="Prochnik S.E."/>
            <person name="Lyons J.B."/>
            <person name="Schmutz J."/>
            <person name="Grimwood J."/>
            <person name="Vrebalov J."/>
            <person name="Bart R.S."/>
            <person name="Amuge T."/>
            <person name="Ferguson M.E."/>
            <person name="Green R."/>
            <person name="Putnam N."/>
            <person name="Stites J."/>
            <person name="Rounsley S."/>
            <person name="Rokhsar D.S."/>
        </authorList>
    </citation>
    <scope>NUCLEOTIDE SEQUENCE [LARGE SCALE GENOMIC DNA]</scope>
    <source>
        <tissue evidence="2">Leaf</tissue>
    </source>
</reference>
<keyword evidence="1" id="KW-0472">Membrane</keyword>
<dbReference type="AlphaFoldDB" id="A0A2C9V3I2"/>
<dbReference type="STRING" id="3983.A0A2C9V3I2"/>
<name>A0A2C9V3I2_MANES</name>